<name>A0A074YWU1_AURSE</name>
<dbReference type="GeneID" id="25368625"/>
<dbReference type="InParanoid" id="A0A074YWU1"/>
<dbReference type="HOGENOM" id="CLU_1320643_0_0_1"/>
<dbReference type="AlphaFoldDB" id="A0A074YWU1"/>
<keyword evidence="4" id="KW-1185">Reference proteome</keyword>
<feature type="compositionally biased region" description="Low complexity" evidence="1">
    <location>
        <begin position="1"/>
        <end position="13"/>
    </location>
</feature>
<evidence type="ECO:0000313" key="4">
    <source>
        <dbReference type="Proteomes" id="UP000030641"/>
    </source>
</evidence>
<keyword evidence="2" id="KW-1133">Transmembrane helix</keyword>
<dbReference type="RefSeq" id="XP_013347113.1">
    <property type="nucleotide sequence ID" value="XM_013491659.1"/>
</dbReference>
<keyword evidence="2" id="KW-0812">Transmembrane</keyword>
<dbReference type="Proteomes" id="UP000030641">
    <property type="component" value="Unassembled WGS sequence"/>
</dbReference>
<feature type="region of interest" description="Disordered" evidence="1">
    <location>
        <begin position="1"/>
        <end position="51"/>
    </location>
</feature>
<dbReference type="EMBL" id="KL584752">
    <property type="protein sequence ID" value="KEQ98612.1"/>
    <property type="molecule type" value="Genomic_DNA"/>
</dbReference>
<feature type="transmembrane region" description="Helical" evidence="2">
    <location>
        <begin position="90"/>
        <end position="108"/>
    </location>
</feature>
<keyword evidence="2" id="KW-0472">Membrane</keyword>
<organism evidence="3 4">
    <name type="scientific">Aureobasidium subglaciale (strain EXF-2481)</name>
    <name type="common">Aureobasidium pullulans var. subglaciale</name>
    <dbReference type="NCBI Taxonomy" id="1043005"/>
    <lineage>
        <taxon>Eukaryota</taxon>
        <taxon>Fungi</taxon>
        <taxon>Dikarya</taxon>
        <taxon>Ascomycota</taxon>
        <taxon>Pezizomycotina</taxon>
        <taxon>Dothideomycetes</taxon>
        <taxon>Dothideomycetidae</taxon>
        <taxon>Dothideales</taxon>
        <taxon>Saccotheciaceae</taxon>
        <taxon>Aureobasidium</taxon>
    </lineage>
</organism>
<reference evidence="3 4" key="1">
    <citation type="journal article" date="2014" name="BMC Genomics">
        <title>Genome sequencing of four Aureobasidium pullulans varieties: biotechnological potential, stress tolerance, and description of new species.</title>
        <authorList>
            <person name="Gostin Ar C."/>
            <person name="Ohm R.A."/>
            <person name="Kogej T."/>
            <person name="Sonjak S."/>
            <person name="Turk M."/>
            <person name="Zajc J."/>
            <person name="Zalar P."/>
            <person name="Grube M."/>
            <person name="Sun H."/>
            <person name="Han J."/>
            <person name="Sharma A."/>
            <person name="Chiniquy J."/>
            <person name="Ngan C.Y."/>
            <person name="Lipzen A."/>
            <person name="Barry K."/>
            <person name="Grigoriev I.V."/>
            <person name="Gunde-Cimerman N."/>
        </authorList>
    </citation>
    <scope>NUCLEOTIDE SEQUENCE [LARGE SCALE GENOMIC DNA]</scope>
    <source>
        <strain evidence="3 4">EXF-2481</strain>
    </source>
</reference>
<proteinExistence type="predicted"/>
<evidence type="ECO:0000313" key="3">
    <source>
        <dbReference type="EMBL" id="KEQ98612.1"/>
    </source>
</evidence>
<sequence length="208" mass="23813">MPSSIEPLSLPSSTITPAQTTFEDGVPEIKDVPALGPKKTGSPSKPLPKRLSHRSSWLRYPHWPASSSSTQCLPTSENCGLNQHQPCDTWLLLLLLLLLLLEVAVFLIKRTVPTESRCFISSSQRVLSLEGEWQRGNLVHTQTRLFRRIMVSRFLRCALRGRRRNISTHVFRSTVRWSYPSRILWNASINETSVRLWRTSGRGQLRWL</sequence>
<protein>
    <submittedName>
        <fullName evidence="3">Uncharacterized protein</fullName>
    </submittedName>
</protein>
<accession>A0A074YWU1</accession>
<evidence type="ECO:0000256" key="1">
    <source>
        <dbReference type="SAM" id="MobiDB-lite"/>
    </source>
</evidence>
<evidence type="ECO:0000256" key="2">
    <source>
        <dbReference type="SAM" id="Phobius"/>
    </source>
</evidence>
<gene>
    <name evidence="3" type="ORF">AUEXF2481DRAFT_497120</name>
</gene>